<dbReference type="AlphaFoldDB" id="A0A8S1PAY2"/>
<proteinExistence type="predicted"/>
<accession>A0A8S1PAY2</accession>
<dbReference type="EMBL" id="CAJJDN010000072">
    <property type="protein sequence ID" value="CAD8099863.1"/>
    <property type="molecule type" value="Genomic_DNA"/>
</dbReference>
<gene>
    <name evidence="2" type="ORF">PSON_ATCC_30995.1.T0720243</name>
</gene>
<evidence type="ECO:0000313" key="2">
    <source>
        <dbReference type="EMBL" id="CAD8099863.1"/>
    </source>
</evidence>
<name>A0A8S1PAY2_9CILI</name>
<keyword evidence="1" id="KW-0812">Transmembrane</keyword>
<protein>
    <recommendedName>
        <fullName evidence="4">Transmembrane protein</fullName>
    </recommendedName>
</protein>
<feature type="transmembrane region" description="Helical" evidence="1">
    <location>
        <begin position="124"/>
        <end position="142"/>
    </location>
</feature>
<organism evidence="2 3">
    <name type="scientific">Paramecium sonneborni</name>
    <dbReference type="NCBI Taxonomy" id="65129"/>
    <lineage>
        <taxon>Eukaryota</taxon>
        <taxon>Sar</taxon>
        <taxon>Alveolata</taxon>
        <taxon>Ciliophora</taxon>
        <taxon>Intramacronucleata</taxon>
        <taxon>Oligohymenophorea</taxon>
        <taxon>Peniculida</taxon>
        <taxon>Parameciidae</taxon>
        <taxon>Paramecium</taxon>
    </lineage>
</organism>
<comment type="caution">
    <text evidence="2">The sequence shown here is derived from an EMBL/GenBank/DDBJ whole genome shotgun (WGS) entry which is preliminary data.</text>
</comment>
<reference evidence="2" key="1">
    <citation type="submission" date="2021-01" db="EMBL/GenBank/DDBJ databases">
        <authorList>
            <consortium name="Genoscope - CEA"/>
            <person name="William W."/>
        </authorList>
    </citation>
    <scope>NUCLEOTIDE SEQUENCE</scope>
</reference>
<keyword evidence="3" id="KW-1185">Reference proteome</keyword>
<dbReference type="OrthoDB" id="298638at2759"/>
<keyword evidence="1" id="KW-0472">Membrane</keyword>
<feature type="transmembrane region" description="Helical" evidence="1">
    <location>
        <begin position="186"/>
        <end position="202"/>
    </location>
</feature>
<keyword evidence="1" id="KW-1133">Transmembrane helix</keyword>
<feature type="transmembrane region" description="Helical" evidence="1">
    <location>
        <begin position="154"/>
        <end position="174"/>
    </location>
</feature>
<evidence type="ECO:0000313" key="3">
    <source>
        <dbReference type="Proteomes" id="UP000692954"/>
    </source>
</evidence>
<sequence>MSDIQEQIISSEGYKQIQQQSITPEDPNNAKKIETEEPKYFYQLLLAQFLVIIISTYLPTQKYFIYTYTNYPRSHITFESYCQTYGKCRESYYYYNSYYFQQDQNQYEIFKNSVSEEIKVYTKLFYFSLFMFPSFLVLQSIFRNCKLFKQKQRVLYFLQFPLGSLFIQVCMHLVRQTQMKQSILQLRILLSFQLGNILLLYLNQKFFKKQLEIKSTIQKCVNYSFIIICLKGIQDFITLNQSNWIPYILFILYSQVHLLHLNQNLFNQNNKYIIINKSVLCLIKQKLKSLFDVQDVYKEVAETHFVISNKMMYTGIIGSIVAMILRDYIFNIISFSVLSGIFSILVWDTSLVSTKSKVTLKDQYQAANLFFLDFLMPIRNIFMALLI</sequence>
<evidence type="ECO:0008006" key="4">
    <source>
        <dbReference type="Google" id="ProtNLM"/>
    </source>
</evidence>
<dbReference type="Proteomes" id="UP000692954">
    <property type="component" value="Unassembled WGS sequence"/>
</dbReference>
<feature type="transmembrane region" description="Helical" evidence="1">
    <location>
        <begin position="328"/>
        <end position="347"/>
    </location>
</feature>
<feature type="transmembrane region" description="Helical" evidence="1">
    <location>
        <begin position="40"/>
        <end position="58"/>
    </location>
</feature>
<evidence type="ECO:0000256" key="1">
    <source>
        <dbReference type="SAM" id="Phobius"/>
    </source>
</evidence>